<accession>A0A9N8EMQ1</accession>
<dbReference type="EMBL" id="CAICTM010001240">
    <property type="protein sequence ID" value="CAB9521864.1"/>
    <property type="molecule type" value="Genomic_DNA"/>
</dbReference>
<evidence type="ECO:0000313" key="2">
    <source>
        <dbReference type="EMBL" id="CAB9521864.1"/>
    </source>
</evidence>
<organism evidence="2 3">
    <name type="scientific">Seminavis robusta</name>
    <dbReference type="NCBI Taxonomy" id="568900"/>
    <lineage>
        <taxon>Eukaryota</taxon>
        <taxon>Sar</taxon>
        <taxon>Stramenopiles</taxon>
        <taxon>Ochrophyta</taxon>
        <taxon>Bacillariophyta</taxon>
        <taxon>Bacillariophyceae</taxon>
        <taxon>Bacillariophycidae</taxon>
        <taxon>Naviculales</taxon>
        <taxon>Naviculaceae</taxon>
        <taxon>Seminavis</taxon>
    </lineage>
</organism>
<feature type="compositionally biased region" description="Acidic residues" evidence="1">
    <location>
        <begin position="346"/>
        <end position="359"/>
    </location>
</feature>
<sequence length="400" mass="45444">MPPYFVGNLAFPRLLEDGTVETLRYPIKYTYPFGIPEDYTTTELGQQLVNTFQEYNVHCIKDLLVRDGIDLVSVAYKREALVEHARKRNHLKPLREYLSSWNVLAPWLTKYPDNYPLPPVNGQWMKEDLGKLLLLKLLIVNPFVNRPMAERICERTNSQIDEMCLRYKYWMNFDLETLPDETVYLVKFGHLETEIVANILRRYEIASCEDSDIAKLAGQALAAIQDHFEDTDSVEEGEVETNKPPIVIELYPTASEDDSDSIPELAPFGDVSTGYTNNQNSLSFQHCSQLAQPSVLPTEKKKSPNPSPTKRCREEHTPGSRSCLSQAFPESDRASANGGFERFLGDADDEDSGSGEDCEETPRSDIAKTLEESFAEMRRREEEEESAGTTGTHLNSYLYS</sequence>
<gene>
    <name evidence="2" type="ORF">SEMRO_1242_G255470.1</name>
</gene>
<dbReference type="AlphaFoldDB" id="A0A9N8EMQ1"/>
<dbReference type="Proteomes" id="UP001153069">
    <property type="component" value="Unassembled WGS sequence"/>
</dbReference>
<proteinExistence type="predicted"/>
<reference evidence="2" key="1">
    <citation type="submission" date="2020-06" db="EMBL/GenBank/DDBJ databases">
        <authorList>
            <consortium name="Plant Systems Biology data submission"/>
        </authorList>
    </citation>
    <scope>NUCLEOTIDE SEQUENCE</scope>
    <source>
        <strain evidence="2">D6</strain>
    </source>
</reference>
<comment type="caution">
    <text evidence="2">The sequence shown here is derived from an EMBL/GenBank/DDBJ whole genome shotgun (WGS) entry which is preliminary data.</text>
</comment>
<evidence type="ECO:0000313" key="3">
    <source>
        <dbReference type="Proteomes" id="UP001153069"/>
    </source>
</evidence>
<evidence type="ECO:0000256" key="1">
    <source>
        <dbReference type="SAM" id="MobiDB-lite"/>
    </source>
</evidence>
<name>A0A9N8EMQ1_9STRA</name>
<feature type="region of interest" description="Disordered" evidence="1">
    <location>
        <begin position="294"/>
        <end position="400"/>
    </location>
</feature>
<feature type="compositionally biased region" description="Basic and acidic residues" evidence="1">
    <location>
        <begin position="360"/>
        <end position="381"/>
    </location>
</feature>
<feature type="compositionally biased region" description="Polar residues" evidence="1">
    <location>
        <begin position="387"/>
        <end position="400"/>
    </location>
</feature>
<protein>
    <submittedName>
        <fullName evidence="2">Uncharacterized protein</fullName>
    </submittedName>
</protein>
<keyword evidence="3" id="KW-1185">Reference proteome</keyword>